<reference evidence="1" key="1">
    <citation type="submission" date="2022-05" db="EMBL/GenBank/DDBJ databases">
        <title>Chromosome-level genome of Chaenocephalus aceratus.</title>
        <authorList>
            <person name="Park H."/>
        </authorList>
    </citation>
    <scope>NUCLEOTIDE SEQUENCE</scope>
    <source>
        <strain evidence="1">KU_202001</strain>
    </source>
</reference>
<gene>
    <name evidence="1" type="ORF">KUCAC02_028831</name>
</gene>
<dbReference type="Proteomes" id="UP001057452">
    <property type="component" value="Chromosome 9"/>
</dbReference>
<sequence>MSLPFFGWEVAYDDESPRLELGASQQPKDKGVYKMYHGTSVANARLIITNGFQQSSRGMLGKGVYVSRDQKKAERYPLNSNPLDQVALELRARVGRVKRIDTDNHPMQYTWNTQGYDTAWVPPNCGMKAVPSGLEEDCVFDPQRVKVVGIAKAPDTVLAELQKLVADSLTKPSAGDDGAPDACSLCKRKTQQGSPHNKQPCWGCGKKICTFMTKHVCSASN</sequence>
<accession>A0ACB9X513</accession>
<evidence type="ECO:0000313" key="2">
    <source>
        <dbReference type="Proteomes" id="UP001057452"/>
    </source>
</evidence>
<organism evidence="1 2">
    <name type="scientific">Chaenocephalus aceratus</name>
    <name type="common">Blackfin icefish</name>
    <name type="synonym">Chaenichthys aceratus</name>
    <dbReference type="NCBI Taxonomy" id="36190"/>
    <lineage>
        <taxon>Eukaryota</taxon>
        <taxon>Metazoa</taxon>
        <taxon>Chordata</taxon>
        <taxon>Craniata</taxon>
        <taxon>Vertebrata</taxon>
        <taxon>Euteleostomi</taxon>
        <taxon>Actinopterygii</taxon>
        <taxon>Neopterygii</taxon>
        <taxon>Teleostei</taxon>
        <taxon>Neoteleostei</taxon>
        <taxon>Acanthomorphata</taxon>
        <taxon>Eupercaria</taxon>
        <taxon>Perciformes</taxon>
        <taxon>Notothenioidei</taxon>
        <taxon>Channichthyidae</taxon>
        <taxon>Chaenocephalus</taxon>
    </lineage>
</organism>
<comment type="caution">
    <text evidence="1">The sequence shown here is derived from an EMBL/GenBank/DDBJ whole genome shotgun (WGS) entry which is preliminary data.</text>
</comment>
<dbReference type="EMBL" id="CM043793">
    <property type="protein sequence ID" value="KAI4820864.1"/>
    <property type="molecule type" value="Genomic_DNA"/>
</dbReference>
<evidence type="ECO:0000313" key="1">
    <source>
        <dbReference type="EMBL" id="KAI4820864.1"/>
    </source>
</evidence>
<name>A0ACB9X513_CHAAC</name>
<protein>
    <submittedName>
        <fullName evidence="1">Uncharacterized protein</fullName>
    </submittedName>
</protein>
<proteinExistence type="predicted"/>
<keyword evidence="2" id="KW-1185">Reference proteome</keyword>